<feature type="region of interest" description="Disordered" evidence="1">
    <location>
        <begin position="1"/>
        <end position="52"/>
    </location>
</feature>
<dbReference type="Proteomes" id="UP001056648">
    <property type="component" value="Chromosome 2"/>
</dbReference>
<gene>
    <name evidence="2" type="ORF">NDR89_25850</name>
</gene>
<reference evidence="2" key="1">
    <citation type="submission" date="2022-06" db="EMBL/GenBank/DDBJ databases">
        <title>Complete genome sequence and characterization of Cupriavidus gilardii QJ1 isolated from contaminating cells.</title>
        <authorList>
            <person name="Qi J."/>
        </authorList>
    </citation>
    <scope>NUCLEOTIDE SEQUENCE</scope>
    <source>
        <strain evidence="2">QJ1</strain>
    </source>
</reference>
<accession>A0ABY4VSM7</accession>
<evidence type="ECO:0000313" key="3">
    <source>
        <dbReference type="Proteomes" id="UP001056648"/>
    </source>
</evidence>
<evidence type="ECO:0000256" key="1">
    <source>
        <dbReference type="SAM" id="MobiDB-lite"/>
    </source>
</evidence>
<organism evidence="2 3">
    <name type="scientific">Cupriavidus gilardii</name>
    <dbReference type="NCBI Taxonomy" id="82541"/>
    <lineage>
        <taxon>Bacteria</taxon>
        <taxon>Pseudomonadati</taxon>
        <taxon>Pseudomonadota</taxon>
        <taxon>Betaproteobacteria</taxon>
        <taxon>Burkholderiales</taxon>
        <taxon>Burkholderiaceae</taxon>
        <taxon>Cupriavidus</taxon>
    </lineage>
</organism>
<dbReference type="EMBL" id="CP098736">
    <property type="protein sequence ID" value="USE79985.1"/>
    <property type="molecule type" value="Genomic_DNA"/>
</dbReference>
<proteinExistence type="predicted"/>
<protein>
    <recommendedName>
        <fullName evidence="4">DUF4132 domain-containing protein</fullName>
    </recommendedName>
</protein>
<sequence length="942" mass="103129">MQEPHAFPKAGPRPRVDNPPMPCLREAGSRGPRLASNQRHWRPPAYPGHAPSARRHRTAWLCGTRKSSIARFEFPMPRYTIDACAPAPSAATAATAATAARSAVTPSTTASAAPSPEHDFGVFRFDGYAVSIRMGDHGMRAERLVKPTTLSSPLHALLYWLKTLCKAEGGASWYLNERDSNEVIGQRWAADRQRHLRSFTTPPPPPPPPAIDLPAMAWAEAAWTVVLGYLESRDRAALGLASWGMQQAMQGELALHAALARTRGLRTLAGLQKVAADYGLDAGRQADPKRPDRLAPRQKEALVVALAERIPMLESAQRGAALDCLCRQAAGLEGRNGMRVRAALLMSLPKEQREQAAAVLMPDKAAYAALIRSQTPQEQQERLVGITEAFLHQPGTAGEAVSRWDQLLADAQGDLLARPALAQRQLCALAACLKKIGRPGGNGDRELPAVALDRWHALHRQLPALPATEAVELAYALSRSLARLDVDGIDRAKAVALVDAWQASVKLTCEQQVRLLARLAHLKPTDGPAERWSAVWDRIESEQLGRLGPQAARELAWVPAQQGWQRVVDFCMDRRNASADQRADMLLALVQLVDMRRFFYRQLDVKALKPKLHEAALDLMKSGGPVIPLLRCQWRAKAEIAAAIRQHLDWPDHCQALVQWLKYRGHQDAAAHWSLPDLLALQPDMARLARHIGQHGGHPAREAGRRVAMAVASWADMQVAADGRQVESGLALAEALLPLVEGTCRDDGGVATLARLAQLVNSIMLAANEQPGIARAGRIDALFDATWALVDALSPAGHRAVLETLIALKEPLPPNEIRRTPQFWAGRTLLRAARAISDDMPGRAVLLVGLAKAEYMLDGQNNVGAHFGRARMQIHAMTVALPDSEFAVAAQRLALWFSSRPADRAEAHAWDKAKSAFVARVRGLSVEHMVARQRIEYWMQPD</sequence>
<name>A0ABY4VSM7_9BURK</name>
<evidence type="ECO:0000313" key="2">
    <source>
        <dbReference type="EMBL" id="USE79985.1"/>
    </source>
</evidence>
<dbReference type="RefSeq" id="WP_252253167.1">
    <property type="nucleotide sequence ID" value="NZ_CP098736.1"/>
</dbReference>
<keyword evidence="3" id="KW-1185">Reference proteome</keyword>
<evidence type="ECO:0008006" key="4">
    <source>
        <dbReference type="Google" id="ProtNLM"/>
    </source>
</evidence>